<accession>A0ABX1S673</accession>
<dbReference type="Proteomes" id="UP000820669">
    <property type="component" value="Unassembled WGS sequence"/>
</dbReference>
<name>A0ABX1S673_9PSEU</name>
<gene>
    <name evidence="3" type="ORF">HF526_01985</name>
</gene>
<feature type="region of interest" description="Disordered" evidence="1">
    <location>
        <begin position="1"/>
        <end position="21"/>
    </location>
</feature>
<feature type="transmembrane region" description="Helical" evidence="2">
    <location>
        <begin position="59"/>
        <end position="78"/>
    </location>
</feature>
<dbReference type="EMBL" id="JAAXLA010000002">
    <property type="protein sequence ID" value="NMH96102.1"/>
    <property type="molecule type" value="Genomic_DNA"/>
</dbReference>
<dbReference type="Pfam" id="PF10939">
    <property type="entry name" value="DUF2631"/>
    <property type="match status" value="1"/>
</dbReference>
<organism evidence="3 4">
    <name type="scientific">Pseudonocardia acidicola</name>
    <dbReference type="NCBI Taxonomy" id="2724939"/>
    <lineage>
        <taxon>Bacteria</taxon>
        <taxon>Bacillati</taxon>
        <taxon>Actinomycetota</taxon>
        <taxon>Actinomycetes</taxon>
        <taxon>Pseudonocardiales</taxon>
        <taxon>Pseudonocardiaceae</taxon>
        <taxon>Pseudonocardia</taxon>
    </lineage>
</organism>
<evidence type="ECO:0000313" key="3">
    <source>
        <dbReference type="EMBL" id="NMH96102.1"/>
    </source>
</evidence>
<keyword evidence="2" id="KW-0812">Transmembrane</keyword>
<evidence type="ECO:0000313" key="4">
    <source>
        <dbReference type="Proteomes" id="UP000820669"/>
    </source>
</evidence>
<dbReference type="InterPro" id="IPR024341">
    <property type="entry name" value="DUF2631"/>
</dbReference>
<feature type="transmembrane region" description="Helical" evidence="2">
    <location>
        <begin position="36"/>
        <end position="53"/>
    </location>
</feature>
<dbReference type="RefSeq" id="WP_169379456.1">
    <property type="nucleotide sequence ID" value="NZ_JAAXLA010000002.1"/>
</dbReference>
<evidence type="ECO:0000256" key="2">
    <source>
        <dbReference type="SAM" id="Phobius"/>
    </source>
</evidence>
<protein>
    <submittedName>
        <fullName evidence="3">DUF2631 domain-containing protein</fullName>
    </submittedName>
</protein>
<sequence>MASNSRELAQRPAVDPLDEPSAEWGWHGSFPNGTRIAAIAVAIILPLLLIGHHVSVTEILWMCIPSVIIIIAVIAGTVRKRHAWRR</sequence>
<evidence type="ECO:0000256" key="1">
    <source>
        <dbReference type="SAM" id="MobiDB-lite"/>
    </source>
</evidence>
<reference evidence="3 4" key="1">
    <citation type="submission" date="2020-04" db="EMBL/GenBank/DDBJ databases">
        <authorList>
            <person name="Klaysubun C."/>
            <person name="Duangmal K."/>
            <person name="Lipun K."/>
        </authorList>
    </citation>
    <scope>NUCLEOTIDE SEQUENCE [LARGE SCALE GENOMIC DNA]</scope>
    <source>
        <strain evidence="3 4">K10HN5</strain>
    </source>
</reference>
<keyword evidence="4" id="KW-1185">Reference proteome</keyword>
<comment type="caution">
    <text evidence="3">The sequence shown here is derived from an EMBL/GenBank/DDBJ whole genome shotgun (WGS) entry which is preliminary data.</text>
</comment>
<keyword evidence="2" id="KW-0472">Membrane</keyword>
<proteinExistence type="predicted"/>
<keyword evidence="2" id="KW-1133">Transmembrane helix</keyword>